<reference evidence="2 3" key="1">
    <citation type="submission" date="2019-01" db="EMBL/GenBank/DDBJ databases">
        <title>Complete genome sequence of Cohnella hallensis HS21 isolated from Korean fir (Abies koreana) rhizospheric soil.</title>
        <authorList>
            <person name="Jiang L."/>
            <person name="Kang S.W."/>
            <person name="Kim S."/>
            <person name="Jung J."/>
            <person name="Kim C.Y."/>
            <person name="Kim D.H."/>
            <person name="Kim S.W."/>
            <person name="Lee J."/>
        </authorList>
    </citation>
    <scope>NUCLEOTIDE SEQUENCE [LARGE SCALE GENOMIC DNA]</scope>
    <source>
        <strain evidence="2 3">HS21</strain>
    </source>
</reference>
<dbReference type="OrthoDB" id="2060782at2"/>
<feature type="transmembrane region" description="Helical" evidence="1">
    <location>
        <begin position="402"/>
        <end position="423"/>
    </location>
</feature>
<dbReference type="EMBL" id="AP019400">
    <property type="protein sequence ID" value="BBI31261.1"/>
    <property type="molecule type" value="Genomic_DNA"/>
</dbReference>
<accession>A0A3T1CZN1</accession>
<keyword evidence="1" id="KW-0812">Transmembrane</keyword>
<dbReference type="KEGG" id="cohn:KCTCHS21_06600"/>
<dbReference type="RefSeq" id="WP_130605112.1">
    <property type="nucleotide sequence ID" value="NZ_AP019400.1"/>
</dbReference>
<feature type="transmembrane region" description="Helical" evidence="1">
    <location>
        <begin position="346"/>
        <end position="366"/>
    </location>
</feature>
<feature type="transmembrane region" description="Helical" evidence="1">
    <location>
        <begin position="211"/>
        <end position="230"/>
    </location>
</feature>
<keyword evidence="1" id="KW-1133">Transmembrane helix</keyword>
<evidence type="ECO:0000256" key="1">
    <source>
        <dbReference type="SAM" id="Phobius"/>
    </source>
</evidence>
<sequence length="432" mass="50243">MNKKKLDLRIHSYELKKAFTSPVILTLIAVFLAFNLSLIYSHIYVKDDLKILNKLVDRFGYVIDADMENDFQKYYSTQLGEMNELTERKSGTAYTYAGDFFEYDNYKRYVHQQPELYSPAELDFIHELRVIEMYYFKIQEIDNTYNKLDLMLIAEDEIGKYGLSGQAAETVRKNYAKLTERLDTLIQNGEHKNLFYSGPHYQMHTLLFKTLLRALLFQIMILVVLITGYISKYEFEHRTHLLAYSTKRGRKLAVDKLLVSIVASGIVTTILVGLTFAAYFIIYDYSRLWHVPISSFFNAEYKLPYISWWNMSFLTFLLCSVALVYACQLLFSAVTFVLSTFIRNSYYIFAGFAILFGLILLLPSVVPFDSNAVLLSVYTPFNLVLNPQNRFMEGGAFGTSKYYEIITIAAWSLLLLTLCWLSIKRFMKQNIN</sequence>
<keyword evidence="1" id="KW-0472">Membrane</keyword>
<evidence type="ECO:0000313" key="2">
    <source>
        <dbReference type="EMBL" id="BBI31261.1"/>
    </source>
</evidence>
<name>A0A3T1CZN1_9BACL</name>
<feature type="transmembrane region" description="Helical" evidence="1">
    <location>
        <begin position="257"/>
        <end position="282"/>
    </location>
</feature>
<proteinExistence type="predicted"/>
<keyword evidence="3" id="KW-1185">Reference proteome</keyword>
<feature type="transmembrane region" description="Helical" evidence="1">
    <location>
        <begin position="21"/>
        <end position="45"/>
    </location>
</feature>
<gene>
    <name evidence="2" type="ORF">KCTCHS21_06600</name>
</gene>
<protein>
    <recommendedName>
        <fullName evidence="4">ABC transporter permease</fullName>
    </recommendedName>
</protein>
<dbReference type="Proteomes" id="UP000289856">
    <property type="component" value="Chromosome"/>
</dbReference>
<evidence type="ECO:0000313" key="3">
    <source>
        <dbReference type="Proteomes" id="UP000289856"/>
    </source>
</evidence>
<dbReference type="AlphaFoldDB" id="A0A3T1CZN1"/>
<organism evidence="2 3">
    <name type="scientific">Cohnella abietis</name>
    <dbReference type="NCBI Taxonomy" id="2507935"/>
    <lineage>
        <taxon>Bacteria</taxon>
        <taxon>Bacillati</taxon>
        <taxon>Bacillota</taxon>
        <taxon>Bacilli</taxon>
        <taxon>Bacillales</taxon>
        <taxon>Paenibacillaceae</taxon>
        <taxon>Cohnella</taxon>
    </lineage>
</organism>
<feature type="transmembrane region" description="Helical" evidence="1">
    <location>
        <begin position="313"/>
        <end position="339"/>
    </location>
</feature>
<evidence type="ECO:0008006" key="4">
    <source>
        <dbReference type="Google" id="ProtNLM"/>
    </source>
</evidence>